<proteinExistence type="predicted"/>
<name>A0A4R1NA25_9GAMM</name>
<accession>A0A4R1NA25</accession>
<gene>
    <name evidence="1" type="ORF">EZJ58_1572</name>
</gene>
<evidence type="ECO:0000313" key="2">
    <source>
        <dbReference type="Proteomes" id="UP000294555"/>
    </source>
</evidence>
<evidence type="ECO:0000313" key="1">
    <source>
        <dbReference type="EMBL" id="TCL03499.1"/>
    </source>
</evidence>
<reference evidence="1 2" key="1">
    <citation type="submission" date="2019-02" db="EMBL/GenBank/DDBJ databases">
        <title>Investigation of anaerobic lignin degradation for improved lignocellulosic biofuels.</title>
        <authorList>
            <person name="Deangelis K."/>
        </authorList>
    </citation>
    <scope>NUCLEOTIDE SEQUENCE [LARGE SCALE GENOMIC DNA]</scope>
    <source>
        <strain evidence="1 2">159R</strain>
    </source>
</reference>
<dbReference type="RefSeq" id="WP_132922361.1">
    <property type="nucleotide sequence ID" value="NZ_SJOI01000001.1"/>
</dbReference>
<protein>
    <submittedName>
        <fullName evidence="1">Uncharacterized protein</fullName>
    </submittedName>
</protein>
<dbReference type="EMBL" id="SJOI01000001">
    <property type="protein sequence ID" value="TCL03499.1"/>
    <property type="molecule type" value="Genomic_DNA"/>
</dbReference>
<organism evidence="1 2">
    <name type="scientific">Sodalis ligni</name>
    <dbReference type="NCBI Taxonomy" id="2697027"/>
    <lineage>
        <taxon>Bacteria</taxon>
        <taxon>Pseudomonadati</taxon>
        <taxon>Pseudomonadota</taxon>
        <taxon>Gammaproteobacteria</taxon>
        <taxon>Enterobacterales</taxon>
        <taxon>Bruguierivoracaceae</taxon>
        <taxon>Sodalis</taxon>
    </lineage>
</organism>
<keyword evidence="2" id="KW-1185">Reference proteome</keyword>
<sequence>MHLTLDYVRSALALQGIPVHEDEIDNIHRRLIIWFDALAAIEAHMGKEMDLAEPIPPIDADRY</sequence>
<dbReference type="AlphaFoldDB" id="A0A4R1NA25"/>
<dbReference type="Proteomes" id="UP000294555">
    <property type="component" value="Unassembled WGS sequence"/>
</dbReference>
<comment type="caution">
    <text evidence="1">The sequence shown here is derived from an EMBL/GenBank/DDBJ whole genome shotgun (WGS) entry which is preliminary data.</text>
</comment>